<dbReference type="InterPro" id="IPR029058">
    <property type="entry name" value="AB_hydrolase_fold"/>
</dbReference>
<dbReference type="InterPro" id="IPR002018">
    <property type="entry name" value="CarbesteraseB"/>
</dbReference>
<dbReference type="Gene3D" id="3.40.50.1820">
    <property type="entry name" value="alpha/beta hydrolase"/>
    <property type="match status" value="1"/>
</dbReference>
<evidence type="ECO:0000313" key="5">
    <source>
        <dbReference type="EMBL" id="GAA4744713.1"/>
    </source>
</evidence>
<gene>
    <name evidence="5" type="ORF">GCM10023217_12100</name>
</gene>
<dbReference type="PROSITE" id="PS00941">
    <property type="entry name" value="CARBOXYLESTERASE_B_2"/>
    <property type="match status" value="1"/>
</dbReference>
<dbReference type="InterPro" id="IPR000997">
    <property type="entry name" value="Cholinesterase"/>
</dbReference>
<dbReference type="Proteomes" id="UP001500822">
    <property type="component" value="Unassembled WGS sequence"/>
</dbReference>
<evidence type="ECO:0000256" key="3">
    <source>
        <dbReference type="RuleBase" id="RU361235"/>
    </source>
</evidence>
<keyword evidence="6" id="KW-1185">Reference proteome</keyword>
<dbReference type="InterPro" id="IPR019819">
    <property type="entry name" value="Carboxylesterase_B_CS"/>
</dbReference>
<name>A0ABP8Z2L6_9ACTN</name>
<dbReference type="PROSITE" id="PS00122">
    <property type="entry name" value="CARBOXYLESTERASE_B_1"/>
    <property type="match status" value="1"/>
</dbReference>
<dbReference type="EMBL" id="BAABIE010000004">
    <property type="protein sequence ID" value="GAA4744713.1"/>
    <property type="molecule type" value="Genomic_DNA"/>
</dbReference>
<organism evidence="5 6">
    <name type="scientific">Gordonia alkaliphila</name>
    <dbReference type="NCBI Taxonomy" id="1053547"/>
    <lineage>
        <taxon>Bacteria</taxon>
        <taxon>Bacillati</taxon>
        <taxon>Actinomycetota</taxon>
        <taxon>Actinomycetes</taxon>
        <taxon>Mycobacteriales</taxon>
        <taxon>Gordoniaceae</taxon>
        <taxon>Gordonia</taxon>
    </lineage>
</organism>
<dbReference type="Pfam" id="PF00135">
    <property type="entry name" value="COesterase"/>
    <property type="match status" value="2"/>
</dbReference>
<evidence type="ECO:0000259" key="4">
    <source>
        <dbReference type="Pfam" id="PF00135"/>
    </source>
</evidence>
<evidence type="ECO:0000313" key="6">
    <source>
        <dbReference type="Proteomes" id="UP001500822"/>
    </source>
</evidence>
<evidence type="ECO:0000256" key="2">
    <source>
        <dbReference type="ARBA" id="ARBA00022801"/>
    </source>
</evidence>
<comment type="caution">
    <text evidence="5">The sequence shown here is derived from an EMBL/GenBank/DDBJ whole genome shotgun (WGS) entry which is preliminary data.</text>
</comment>
<feature type="domain" description="Carboxylesterase type B" evidence="4">
    <location>
        <begin position="379"/>
        <end position="501"/>
    </location>
</feature>
<dbReference type="PRINTS" id="PR00878">
    <property type="entry name" value="CHOLNESTRASE"/>
</dbReference>
<dbReference type="RefSeq" id="WP_246992341.1">
    <property type="nucleotide sequence ID" value="NZ_BAABIE010000004.1"/>
</dbReference>
<evidence type="ECO:0000256" key="1">
    <source>
        <dbReference type="ARBA" id="ARBA00005964"/>
    </source>
</evidence>
<proteinExistence type="inferred from homology"/>
<dbReference type="SUPFAM" id="SSF53474">
    <property type="entry name" value="alpha/beta-Hydrolases"/>
    <property type="match status" value="1"/>
</dbReference>
<sequence>MAQMDTIVATAEGKVDGIRGARSRRGTTAWLGIPYAAPPVGPLRFRAPQPVEPWDDVLTCHEYGNSPIQDKLFTARADGSYQPRSEDCLTLNVFAPDGISATPRPVMVFNYGGAYILGGSATPIYDGAFLARARDVIVVTVNYRFGPFGFLDLSDYSTPERPFDTNCGLRDMVAALEWVQRNIAAFGGDPERVTVFGESAGGAAVLTLLSTPAAEGLFSRAISQSPAADLVVQRENAEIFTDEFVRQVMDPERRTGPERTEPRLDPELVARVVDEAGPYDLLKAGNRLLGFTRHAQLSDPMPFAPVVDGDYLPLSPVDTAMAGQTLRVPLIVGTNLDEGELFARFWSILPEPTHMLVGVHDPEVRQELARLYPGTRDEVRLAADAVFWVPTTIFAQHHSEHSDTYVYRFDYSVAALKATGIGATHATELFAVFGIYRHPIGAGLAALGSWRSTRRITSTMQSLWSWFARTGVPAGHWPKYDAEHRHVLVLDDPVRVEKDPDGARRSAWQRVHLDLKTTWNDALREQ</sequence>
<dbReference type="InterPro" id="IPR019826">
    <property type="entry name" value="Carboxylesterase_B_AS"/>
</dbReference>
<dbReference type="InterPro" id="IPR050309">
    <property type="entry name" value="Type-B_Carboxylest/Lipase"/>
</dbReference>
<keyword evidence="2 3" id="KW-0378">Hydrolase</keyword>
<feature type="domain" description="Carboxylesterase type B" evidence="4">
    <location>
        <begin position="5"/>
        <end position="346"/>
    </location>
</feature>
<accession>A0ABP8Z2L6</accession>
<dbReference type="PANTHER" id="PTHR11559">
    <property type="entry name" value="CARBOXYLESTERASE"/>
    <property type="match status" value="1"/>
</dbReference>
<reference evidence="6" key="1">
    <citation type="journal article" date="2019" name="Int. J. Syst. Evol. Microbiol.">
        <title>The Global Catalogue of Microorganisms (GCM) 10K type strain sequencing project: providing services to taxonomists for standard genome sequencing and annotation.</title>
        <authorList>
            <consortium name="The Broad Institute Genomics Platform"/>
            <consortium name="The Broad Institute Genome Sequencing Center for Infectious Disease"/>
            <person name="Wu L."/>
            <person name="Ma J."/>
        </authorList>
    </citation>
    <scope>NUCLEOTIDE SEQUENCE [LARGE SCALE GENOMIC DNA]</scope>
    <source>
        <strain evidence="6">JCM 18077</strain>
    </source>
</reference>
<comment type="similarity">
    <text evidence="1 3">Belongs to the type-B carboxylesterase/lipase family.</text>
</comment>
<dbReference type="EC" id="3.1.1.-" evidence="3"/>
<protein>
    <recommendedName>
        <fullName evidence="3">Carboxylic ester hydrolase</fullName>
        <ecNumber evidence="3">3.1.1.-</ecNumber>
    </recommendedName>
</protein>